<evidence type="ECO:0000313" key="3">
    <source>
        <dbReference type="Proteomes" id="UP000188268"/>
    </source>
</evidence>
<dbReference type="GO" id="GO:0048269">
    <property type="term" value="C:methionine adenosyltransferase complex"/>
    <property type="evidence" value="ECO:0007669"/>
    <property type="project" value="TreeGrafter"/>
</dbReference>
<sequence length="311" mass="34825">MEFGANGNGNCNGNGKAKPITLGLKFLIYGRTGCIGGMLGRICEAQGIPFAYGSGRLEDRESLRDDIAAAQPSHVFNAAGATGRPNVDWCEFNKIETLRSNVIGALNIADVCWEKGLPLIFYSSACMYDYDSDHPLGSGIGFTENEPHNFKGSFFSKTKGMVEELIKDYENVCILRVRMPIMSDLTHPRNTIKKIIGYEKVVNIPNAISVLDELIPISVEMAKRNLTGVWNFTNPGVLSHNELLEMYREYVDPNFTWKNFTVEEQDKVLAAPRCNMELDITKLKREFPELLPIKESAIKYVFEPNKKKNLA</sequence>
<dbReference type="OrthoDB" id="16464at2759"/>
<dbReference type="PANTHER" id="PTHR10491">
    <property type="entry name" value="DTDP-4-DEHYDRORHAMNOSE REDUCTASE"/>
    <property type="match status" value="1"/>
</dbReference>
<dbReference type="SUPFAM" id="SSF51735">
    <property type="entry name" value="NAD(P)-binding Rossmann-fold domains"/>
    <property type="match status" value="1"/>
</dbReference>
<dbReference type="InterPro" id="IPR029903">
    <property type="entry name" value="RmlD-like-bd"/>
</dbReference>
<feature type="domain" description="RmlD-like substrate binding" evidence="1">
    <location>
        <begin position="25"/>
        <end position="177"/>
    </location>
</feature>
<name>A0A1R3J477_COCAP</name>
<dbReference type="InterPro" id="IPR036291">
    <property type="entry name" value="NAD(P)-bd_dom_sf"/>
</dbReference>
<dbReference type="InterPro" id="IPR005913">
    <property type="entry name" value="dTDP_dehydrorham_reduct"/>
</dbReference>
<evidence type="ECO:0000259" key="1">
    <source>
        <dbReference type="Pfam" id="PF04321"/>
    </source>
</evidence>
<evidence type="ECO:0000313" key="2">
    <source>
        <dbReference type="EMBL" id="OMO89632.1"/>
    </source>
</evidence>
<keyword evidence="3" id="KW-1185">Reference proteome</keyword>
<reference evidence="2 3" key="1">
    <citation type="submission" date="2013-09" db="EMBL/GenBank/DDBJ databases">
        <title>Corchorus capsularis genome sequencing.</title>
        <authorList>
            <person name="Alam M."/>
            <person name="Haque M.S."/>
            <person name="Islam M.S."/>
            <person name="Emdad E.M."/>
            <person name="Islam M.M."/>
            <person name="Ahmed B."/>
            <person name="Halim A."/>
            <person name="Hossen Q.M.M."/>
            <person name="Hossain M.Z."/>
            <person name="Ahmed R."/>
            <person name="Khan M.M."/>
            <person name="Islam R."/>
            <person name="Rashid M.M."/>
            <person name="Khan S.A."/>
            <person name="Rahman M.S."/>
            <person name="Alam M."/>
        </authorList>
    </citation>
    <scope>NUCLEOTIDE SEQUENCE [LARGE SCALE GENOMIC DNA]</scope>
    <source>
        <strain evidence="3">cv. CVL-1</strain>
        <tissue evidence="2">Whole seedling</tissue>
    </source>
</reference>
<proteinExistence type="predicted"/>
<dbReference type="GO" id="GO:0006556">
    <property type="term" value="P:S-adenosylmethionine biosynthetic process"/>
    <property type="evidence" value="ECO:0007669"/>
    <property type="project" value="TreeGrafter"/>
</dbReference>
<dbReference type="AlphaFoldDB" id="A0A1R3J477"/>
<dbReference type="Pfam" id="PF04321">
    <property type="entry name" value="RmlD_sub_bind"/>
    <property type="match status" value="1"/>
</dbReference>
<dbReference type="Gramene" id="OMO89632">
    <property type="protein sequence ID" value="OMO89632"/>
    <property type="gene ID" value="CCACVL1_07716"/>
</dbReference>
<dbReference type="Proteomes" id="UP000188268">
    <property type="component" value="Unassembled WGS sequence"/>
</dbReference>
<protein>
    <submittedName>
        <fullName evidence="2">NAD-dependent epimerase/dehydratase</fullName>
    </submittedName>
</protein>
<gene>
    <name evidence="2" type="ORF">CCACVL1_07716</name>
</gene>
<comment type="caution">
    <text evidence="2">The sequence shown here is derived from an EMBL/GenBank/DDBJ whole genome shotgun (WGS) entry which is preliminary data.</text>
</comment>
<dbReference type="GO" id="GO:0048270">
    <property type="term" value="F:methionine adenosyltransferase regulator activity"/>
    <property type="evidence" value="ECO:0007669"/>
    <property type="project" value="TreeGrafter"/>
</dbReference>
<dbReference type="Gene3D" id="3.40.50.720">
    <property type="entry name" value="NAD(P)-binding Rossmann-like Domain"/>
    <property type="match status" value="1"/>
</dbReference>
<dbReference type="EMBL" id="AWWV01008632">
    <property type="protein sequence ID" value="OMO89632.1"/>
    <property type="molecule type" value="Genomic_DNA"/>
</dbReference>
<organism evidence="2 3">
    <name type="scientific">Corchorus capsularis</name>
    <name type="common">Jute</name>
    <dbReference type="NCBI Taxonomy" id="210143"/>
    <lineage>
        <taxon>Eukaryota</taxon>
        <taxon>Viridiplantae</taxon>
        <taxon>Streptophyta</taxon>
        <taxon>Embryophyta</taxon>
        <taxon>Tracheophyta</taxon>
        <taxon>Spermatophyta</taxon>
        <taxon>Magnoliopsida</taxon>
        <taxon>eudicotyledons</taxon>
        <taxon>Gunneridae</taxon>
        <taxon>Pentapetalae</taxon>
        <taxon>rosids</taxon>
        <taxon>malvids</taxon>
        <taxon>Malvales</taxon>
        <taxon>Malvaceae</taxon>
        <taxon>Grewioideae</taxon>
        <taxon>Apeibeae</taxon>
        <taxon>Corchorus</taxon>
    </lineage>
</organism>
<dbReference type="PANTHER" id="PTHR10491:SF4">
    <property type="entry name" value="METHIONINE ADENOSYLTRANSFERASE 2 SUBUNIT BETA"/>
    <property type="match status" value="1"/>
</dbReference>
<dbReference type="STRING" id="210143.A0A1R3J477"/>
<accession>A0A1R3J477</accession>